<dbReference type="GO" id="GO:0016020">
    <property type="term" value="C:membrane"/>
    <property type="evidence" value="ECO:0007669"/>
    <property type="project" value="TreeGrafter"/>
</dbReference>
<dbReference type="AlphaFoldDB" id="M4VCK6"/>
<evidence type="ECO:0000256" key="1">
    <source>
        <dbReference type="ARBA" id="ARBA00022741"/>
    </source>
</evidence>
<organism evidence="4 5">
    <name type="scientific">Pseudobdellovibrio exovorus JSS</name>
    <dbReference type="NCBI Taxonomy" id="1184267"/>
    <lineage>
        <taxon>Bacteria</taxon>
        <taxon>Pseudomonadati</taxon>
        <taxon>Bdellovibrionota</taxon>
        <taxon>Bdellovibrionia</taxon>
        <taxon>Bdellovibrionales</taxon>
        <taxon>Pseudobdellovibrionaceae</taxon>
        <taxon>Pseudobdellovibrio</taxon>
    </lineage>
</organism>
<dbReference type="Pfam" id="PF23562">
    <property type="entry name" value="AMP-binding_C_3"/>
    <property type="match status" value="1"/>
</dbReference>
<sequence>MTIGNWIINAGQRDSVAVEYKVGSHWQQLSWTDYLEKVTSAYQALLQLGVQPRQHVGLLSSTRWEWSAIDLALLGSNSVVIPLYPNLSDEELTFIVNHSDISILIAETEAHQKQFERIQQNLERPVECVPLQNIDFQTPASEETKQKFWDLCRNLKSSDVATIVYTSGTTGRPKGAVLLHEAIVSEVSESFDLFGVKPTDKALTFLPYAHVLGRIEHWGSCYKGHALAYAESIERIKSNLKEVKPDFLIAVPRIFEKVYSGIMAQVETQKAKQKIFQMAIETAKEVQKYRRTKQTIPWLLLLKYQGLHQLAFTPVLDAFGGRLKFVVSGGAPLDSELSEFFWNCGIPLLEGYGLTETSAAITVNTLNNHQVGTVGKPIGDVKIKFAEDGEILVKSKKCLKEYYKNPEETAKAIQDGYFATGDVGELTSQGYLKITDRKKDLIKTSGGKYVAPQKLEGLLKQDPLVSQVLIHGDQRKFISALITLEEAQVKQWATGQGIQYETLADLYHHPILRARLQKHIQNINSKLASYESIKKFEVILDTWTVEGGELTPSLKAKRKFLETKYADLISEIYD</sequence>
<dbReference type="SUPFAM" id="SSF56801">
    <property type="entry name" value="Acetyl-CoA synthetase-like"/>
    <property type="match status" value="1"/>
</dbReference>
<dbReference type="PATRIC" id="fig|1184267.3.peg.2024"/>
<evidence type="ECO:0000313" key="5">
    <source>
        <dbReference type="Proteomes" id="UP000012040"/>
    </source>
</evidence>
<keyword evidence="2" id="KW-0067">ATP-binding</keyword>
<dbReference type="Gene3D" id="3.40.50.12780">
    <property type="entry name" value="N-terminal domain of ligase-like"/>
    <property type="match status" value="1"/>
</dbReference>
<dbReference type="CDD" id="cd05907">
    <property type="entry name" value="VL_LC_FACS_like"/>
    <property type="match status" value="1"/>
</dbReference>
<accession>M4VCK6</accession>
<dbReference type="PROSITE" id="PS00455">
    <property type="entry name" value="AMP_BINDING"/>
    <property type="match status" value="1"/>
</dbReference>
<reference evidence="4 5" key="1">
    <citation type="journal article" date="2013" name="ISME J.">
        <title>By their genes ye shall know them: genomic signatures of predatory bacteria.</title>
        <authorList>
            <person name="Pasternak Z."/>
            <person name="Pietrokovski S."/>
            <person name="Rotem O."/>
            <person name="Gophna U."/>
            <person name="Lurie-Weinberger M.N."/>
            <person name="Jurkevitch E."/>
        </authorList>
    </citation>
    <scope>NUCLEOTIDE SEQUENCE [LARGE SCALE GENOMIC DNA]</scope>
    <source>
        <strain evidence="4 5">JSS</strain>
    </source>
</reference>
<dbReference type="InterPro" id="IPR020845">
    <property type="entry name" value="AMP-binding_CS"/>
</dbReference>
<dbReference type="EMBL" id="CP003537">
    <property type="protein sequence ID" value="AGH96215.1"/>
    <property type="molecule type" value="Genomic_DNA"/>
</dbReference>
<proteinExistence type="predicted"/>
<evidence type="ECO:0000256" key="2">
    <source>
        <dbReference type="ARBA" id="ARBA00022840"/>
    </source>
</evidence>
<dbReference type="InterPro" id="IPR042099">
    <property type="entry name" value="ANL_N_sf"/>
</dbReference>
<dbReference type="HOGENOM" id="CLU_000022_45_5_7"/>
<dbReference type="Proteomes" id="UP000012040">
    <property type="component" value="Chromosome"/>
</dbReference>
<dbReference type="KEGG" id="bex:A11Q_1999"/>
<dbReference type="PANTHER" id="PTHR43272">
    <property type="entry name" value="LONG-CHAIN-FATTY-ACID--COA LIGASE"/>
    <property type="match status" value="1"/>
</dbReference>
<name>M4VCK6_9BACT</name>
<keyword evidence="4" id="KW-0436">Ligase</keyword>
<dbReference type="RefSeq" id="WP_015470705.1">
    <property type="nucleotide sequence ID" value="NC_020813.1"/>
</dbReference>
<dbReference type="GO" id="GO:0005524">
    <property type="term" value="F:ATP binding"/>
    <property type="evidence" value="ECO:0007669"/>
    <property type="project" value="UniProtKB-KW"/>
</dbReference>
<evidence type="ECO:0000259" key="3">
    <source>
        <dbReference type="Pfam" id="PF00501"/>
    </source>
</evidence>
<dbReference type="STRING" id="1184267.A11Q_1999"/>
<dbReference type="eggNOG" id="COG1022">
    <property type="taxonomic scope" value="Bacteria"/>
</dbReference>
<evidence type="ECO:0000313" key="4">
    <source>
        <dbReference type="EMBL" id="AGH96215.1"/>
    </source>
</evidence>
<dbReference type="InterPro" id="IPR000873">
    <property type="entry name" value="AMP-dep_synth/lig_dom"/>
</dbReference>
<keyword evidence="1" id="KW-0547">Nucleotide-binding</keyword>
<keyword evidence="5" id="KW-1185">Reference proteome</keyword>
<dbReference type="Pfam" id="PF00501">
    <property type="entry name" value="AMP-binding"/>
    <property type="match status" value="1"/>
</dbReference>
<feature type="domain" description="AMP-dependent synthetase/ligase" evidence="3">
    <location>
        <begin position="11"/>
        <end position="403"/>
    </location>
</feature>
<protein>
    <submittedName>
        <fullName evidence="4">Long-chain fatty-acid-CoA ligase</fullName>
    </submittedName>
</protein>
<dbReference type="PANTHER" id="PTHR43272:SF33">
    <property type="entry name" value="AMP-BINDING DOMAIN-CONTAINING PROTEIN-RELATED"/>
    <property type="match status" value="1"/>
</dbReference>
<gene>
    <name evidence="4" type="ORF">A11Q_1999</name>
</gene>
<dbReference type="GO" id="GO:0004467">
    <property type="term" value="F:long-chain fatty acid-CoA ligase activity"/>
    <property type="evidence" value="ECO:0007669"/>
    <property type="project" value="TreeGrafter"/>
</dbReference>
<dbReference type="OrthoDB" id="5287404at2"/>